<protein>
    <recommendedName>
        <fullName evidence="8">Chromo domain-containing protein</fullName>
    </recommendedName>
</protein>
<evidence type="ECO:0000256" key="2">
    <source>
        <dbReference type="SAM" id="Coils"/>
    </source>
</evidence>
<comment type="caution">
    <text evidence="6">The sequence shown here is derived from an EMBL/GenBank/DDBJ whole genome shotgun (WGS) entry which is preliminary data.</text>
</comment>
<dbReference type="CDD" id="cd00024">
    <property type="entry name" value="CD_CSD"/>
    <property type="match status" value="1"/>
</dbReference>
<name>A0A9P3LTF8_9FUNG</name>
<keyword evidence="1" id="KW-0479">Metal-binding</keyword>
<feature type="domain" description="Chromo" evidence="4">
    <location>
        <begin position="10"/>
        <end position="74"/>
    </location>
</feature>
<dbReference type="InterPro" id="IPR000953">
    <property type="entry name" value="Chromo/chromo_shadow_dom"/>
</dbReference>
<organism evidence="6 7">
    <name type="scientific">Entomortierella parvispora</name>
    <dbReference type="NCBI Taxonomy" id="205924"/>
    <lineage>
        <taxon>Eukaryota</taxon>
        <taxon>Fungi</taxon>
        <taxon>Fungi incertae sedis</taxon>
        <taxon>Mucoromycota</taxon>
        <taxon>Mortierellomycotina</taxon>
        <taxon>Mortierellomycetes</taxon>
        <taxon>Mortierellales</taxon>
        <taxon>Mortierellaceae</taxon>
        <taxon>Entomortierella</taxon>
    </lineage>
</organism>
<feature type="compositionally biased region" description="Polar residues" evidence="3">
    <location>
        <begin position="110"/>
        <end position="120"/>
    </location>
</feature>
<evidence type="ECO:0000256" key="1">
    <source>
        <dbReference type="PROSITE-ProRule" id="PRU00042"/>
    </source>
</evidence>
<keyword evidence="1" id="KW-0863">Zinc-finger</keyword>
<dbReference type="InterPro" id="IPR023780">
    <property type="entry name" value="Chromo_domain"/>
</dbReference>
<dbReference type="Pfam" id="PF00385">
    <property type="entry name" value="Chromo"/>
    <property type="match status" value="1"/>
</dbReference>
<dbReference type="PROSITE" id="PS50013">
    <property type="entry name" value="CHROMO_2"/>
    <property type="match status" value="1"/>
</dbReference>
<evidence type="ECO:0000259" key="5">
    <source>
        <dbReference type="PROSITE" id="PS50157"/>
    </source>
</evidence>
<evidence type="ECO:0000256" key="3">
    <source>
        <dbReference type="SAM" id="MobiDB-lite"/>
    </source>
</evidence>
<reference evidence="6" key="1">
    <citation type="submission" date="2021-11" db="EMBL/GenBank/DDBJ databases">
        <authorList>
            <person name="Herlambang A."/>
            <person name="Guo Y."/>
            <person name="Takashima Y."/>
            <person name="Nishizawa T."/>
        </authorList>
    </citation>
    <scope>NUCLEOTIDE SEQUENCE</scope>
    <source>
        <strain evidence="6">E1425</strain>
    </source>
</reference>
<dbReference type="OrthoDB" id="433924at2759"/>
<feature type="region of interest" description="Disordered" evidence="3">
    <location>
        <begin position="77"/>
        <end position="226"/>
    </location>
</feature>
<sequence>MSESVSQDLCLVDRILDKRIDVDTGEVEYLIRWLGADRDGNDFEDSWEPDYNVFGEELVEEFERMRTARRLQYKANKAGRLSVHSSPRVDGDDHGVQRLHSVPPRYHAQVPSSTPGSSKTTMHDHQQVPSLPTAGQPPHYPVLSRPPRSLAPLPSYPPTSLSLYSKPALGRLPSSKVPTRDATKALESTIGESATVDTAEPMNVDETDESPSQNDKRKRDGTFQLAKRSVMTNNGPIIRPLNLDFDLERSYFKSVIVKSPLVKDATIRKEMLMILKNPEQPGLADNATLKRSETWLIEVKRQQQQDLDVSLFLALDIPKGIAKALFLPQSILERQRQDNPGSGLVLTDRTIVSSILMGDLEGSGLCPPATPVLEEKTIIPDDTTTPKPSSPSETPLVSTPSNDTTELEEKPEVILNGHSGDTNMESPTPESNGSVESYSCGWEGCGRTLGTAEELQSHVMDSHLKSLLNGVSLANPKNTKSIKTEEVNGSHSTADLDLTSEQTWEIRYELAQDAYRSMKDEISQLKGLVQKTDDLIESSKLLYTTAIGSSEETIRRLEASLEWEKKKWSKYVDEVKSKGAKVEGAQPQPSGVEQVPEALVLDQPMEAQAMNAIRRIERLLEEAKKEQEQLEKDNAALYAKKKGLEEELRKVTLHYEEAAAELSELESKELSTLEELKARKLNIQRYRKSMEQEQEESRKTIKNLQDTIDTLMKAPVNSAIVQKEDLLIPPPDTVDGPVFATAPDTAPAAPTEDNEDVSMTLAPGPLEAPSTTIDTQTAIAQSIFISDDEEPKSMNPDSVDLTVPVPNSSVSTQPPAIEQPEPAIPPSAPAPSDSVFAAEELAVPEMSAPLPSIPTGPIPTTTAAIPTTASLLSHTAPNANGFSSPIITLTDSTSTPSTGFSPLPVTVKAPIPTPSYVHPPERLRPPEPKVEWHALEDPEEDEDHSNPATMNLVLPSTPDLLQLTNEDYGDIMDDESVERSSPSSASASNLTIDSASAPLGGLHPSSGMEDGVDPLAGLLGDPTDFIDLLTKSLNP</sequence>
<dbReference type="SUPFAM" id="SSF54160">
    <property type="entry name" value="Chromo domain-like"/>
    <property type="match status" value="1"/>
</dbReference>
<proteinExistence type="predicted"/>
<dbReference type="InterPro" id="IPR013087">
    <property type="entry name" value="Znf_C2H2_type"/>
</dbReference>
<feature type="compositionally biased region" description="Acidic residues" evidence="3">
    <location>
        <begin position="967"/>
        <end position="976"/>
    </location>
</feature>
<accession>A0A9P3LTF8</accession>
<dbReference type="SMART" id="SM00298">
    <property type="entry name" value="CHROMO"/>
    <property type="match status" value="1"/>
</dbReference>
<evidence type="ECO:0000313" key="6">
    <source>
        <dbReference type="EMBL" id="GJJ69894.1"/>
    </source>
</evidence>
<feature type="compositionally biased region" description="Low complexity" evidence="3">
    <location>
        <begin position="380"/>
        <end position="395"/>
    </location>
</feature>
<feature type="compositionally biased region" description="Low complexity" evidence="3">
    <location>
        <begin position="141"/>
        <end position="167"/>
    </location>
</feature>
<dbReference type="AlphaFoldDB" id="A0A9P3LTF8"/>
<feature type="region of interest" description="Disordered" evidence="3">
    <location>
        <begin position="915"/>
        <end position="1015"/>
    </location>
</feature>
<evidence type="ECO:0000313" key="7">
    <source>
        <dbReference type="Proteomes" id="UP000827284"/>
    </source>
</evidence>
<evidence type="ECO:0000259" key="4">
    <source>
        <dbReference type="PROSITE" id="PS50013"/>
    </source>
</evidence>
<dbReference type="PROSITE" id="PS00028">
    <property type="entry name" value="ZINC_FINGER_C2H2_1"/>
    <property type="match status" value="1"/>
</dbReference>
<dbReference type="Proteomes" id="UP000827284">
    <property type="component" value="Unassembled WGS sequence"/>
</dbReference>
<dbReference type="EMBL" id="BQFW01000003">
    <property type="protein sequence ID" value="GJJ69894.1"/>
    <property type="molecule type" value="Genomic_DNA"/>
</dbReference>
<feature type="compositionally biased region" description="Polar residues" evidence="3">
    <location>
        <begin position="419"/>
        <end position="436"/>
    </location>
</feature>
<dbReference type="PROSITE" id="PS50157">
    <property type="entry name" value="ZINC_FINGER_C2H2_2"/>
    <property type="match status" value="1"/>
</dbReference>
<dbReference type="SMART" id="SM00355">
    <property type="entry name" value="ZnF_C2H2"/>
    <property type="match status" value="1"/>
</dbReference>
<keyword evidence="2" id="KW-0175">Coiled coil</keyword>
<feature type="compositionally biased region" description="Basic and acidic residues" evidence="3">
    <location>
        <begin position="919"/>
        <end position="936"/>
    </location>
</feature>
<feature type="region of interest" description="Disordered" evidence="3">
    <location>
        <begin position="377"/>
        <end position="436"/>
    </location>
</feature>
<feature type="coiled-coil region" evidence="2">
    <location>
        <begin position="606"/>
        <end position="714"/>
    </location>
</feature>
<gene>
    <name evidence="6" type="ORF">EMPS_02243</name>
</gene>
<dbReference type="GO" id="GO:0008270">
    <property type="term" value="F:zinc ion binding"/>
    <property type="evidence" value="ECO:0007669"/>
    <property type="project" value="UniProtKB-KW"/>
</dbReference>
<feature type="domain" description="C2H2-type" evidence="5">
    <location>
        <begin position="438"/>
        <end position="463"/>
    </location>
</feature>
<reference evidence="6" key="2">
    <citation type="journal article" date="2022" name="Microbiol. Resour. Announc.">
        <title>Whole-Genome Sequence of Entomortierella parvispora E1425, a Mucoromycotan Fungus Associated with Burkholderiaceae-Related Endosymbiotic Bacteria.</title>
        <authorList>
            <person name="Herlambang A."/>
            <person name="Guo Y."/>
            <person name="Takashima Y."/>
            <person name="Narisawa K."/>
            <person name="Ohta H."/>
            <person name="Nishizawa T."/>
        </authorList>
    </citation>
    <scope>NUCLEOTIDE SEQUENCE</scope>
    <source>
        <strain evidence="6">E1425</strain>
    </source>
</reference>
<feature type="region of interest" description="Disordered" evidence="3">
    <location>
        <begin position="806"/>
        <end position="832"/>
    </location>
</feature>
<keyword evidence="7" id="KW-1185">Reference proteome</keyword>
<dbReference type="Gene3D" id="2.40.50.40">
    <property type="match status" value="1"/>
</dbReference>
<feature type="compositionally biased region" description="Basic and acidic residues" evidence="3">
    <location>
        <begin position="87"/>
        <end position="96"/>
    </location>
</feature>
<keyword evidence="1" id="KW-0862">Zinc</keyword>
<evidence type="ECO:0008006" key="8">
    <source>
        <dbReference type="Google" id="ProtNLM"/>
    </source>
</evidence>
<dbReference type="InterPro" id="IPR016197">
    <property type="entry name" value="Chromo-like_dom_sf"/>
</dbReference>